<proteinExistence type="predicted"/>
<name>A0AAV3YCB4_9GAST</name>
<evidence type="ECO:0000313" key="1">
    <source>
        <dbReference type="EMBL" id="GFN80369.1"/>
    </source>
</evidence>
<dbReference type="EMBL" id="BLXT01000825">
    <property type="protein sequence ID" value="GFN80369.1"/>
    <property type="molecule type" value="Genomic_DNA"/>
</dbReference>
<comment type="caution">
    <text evidence="1">The sequence shown here is derived from an EMBL/GenBank/DDBJ whole genome shotgun (WGS) entry which is preliminary data.</text>
</comment>
<evidence type="ECO:0000313" key="2">
    <source>
        <dbReference type="Proteomes" id="UP000735302"/>
    </source>
</evidence>
<accession>A0AAV3YCB4</accession>
<keyword evidence="2" id="KW-1185">Reference proteome</keyword>
<gene>
    <name evidence="1" type="ORF">PoB_000687500</name>
</gene>
<reference evidence="1 2" key="1">
    <citation type="journal article" date="2021" name="Elife">
        <title>Chloroplast acquisition without the gene transfer in kleptoplastic sea slugs, Plakobranchus ocellatus.</title>
        <authorList>
            <person name="Maeda T."/>
            <person name="Takahashi S."/>
            <person name="Yoshida T."/>
            <person name="Shimamura S."/>
            <person name="Takaki Y."/>
            <person name="Nagai Y."/>
            <person name="Toyoda A."/>
            <person name="Suzuki Y."/>
            <person name="Arimoto A."/>
            <person name="Ishii H."/>
            <person name="Satoh N."/>
            <person name="Nishiyama T."/>
            <person name="Hasebe M."/>
            <person name="Maruyama T."/>
            <person name="Minagawa J."/>
            <person name="Obokata J."/>
            <person name="Shigenobu S."/>
        </authorList>
    </citation>
    <scope>NUCLEOTIDE SEQUENCE [LARGE SCALE GENOMIC DNA]</scope>
</reference>
<dbReference type="AlphaFoldDB" id="A0AAV3YCB4"/>
<protein>
    <submittedName>
        <fullName evidence="1">Uncharacterized protein</fullName>
    </submittedName>
</protein>
<sequence length="142" mass="16280">MIRRSTDFDVTDSGNGKSIVDQKWQDFALQDQLVDQEHQLGRNSVAFKDLLKTNPQKYVVLEIPAEIYSFLCSHSCVMRLDRQSPEYALRIKQHGGMDTIELNVQVKFVYSFCIMHCALRITYIGKRGLILQTASHEASLVK</sequence>
<organism evidence="1 2">
    <name type="scientific">Plakobranchus ocellatus</name>
    <dbReference type="NCBI Taxonomy" id="259542"/>
    <lineage>
        <taxon>Eukaryota</taxon>
        <taxon>Metazoa</taxon>
        <taxon>Spiralia</taxon>
        <taxon>Lophotrochozoa</taxon>
        <taxon>Mollusca</taxon>
        <taxon>Gastropoda</taxon>
        <taxon>Heterobranchia</taxon>
        <taxon>Euthyneura</taxon>
        <taxon>Panpulmonata</taxon>
        <taxon>Sacoglossa</taxon>
        <taxon>Placobranchoidea</taxon>
        <taxon>Plakobranchidae</taxon>
        <taxon>Plakobranchus</taxon>
    </lineage>
</organism>
<dbReference type="Proteomes" id="UP000735302">
    <property type="component" value="Unassembled WGS sequence"/>
</dbReference>